<protein>
    <recommendedName>
        <fullName evidence="1">D-inositol 3-phosphate glycosyltransferase</fullName>
    </recommendedName>
</protein>
<accession>A0ABY7P6Q2</accession>
<organism evidence="5 6">
    <name type="scientific">Streptomyces camelliae</name>
    <dbReference type="NCBI Taxonomy" id="3004093"/>
    <lineage>
        <taxon>Bacteria</taxon>
        <taxon>Bacillati</taxon>
        <taxon>Actinomycetota</taxon>
        <taxon>Actinomycetes</taxon>
        <taxon>Kitasatosporales</taxon>
        <taxon>Streptomycetaceae</taxon>
        <taxon>Streptomyces</taxon>
    </lineage>
</organism>
<keyword evidence="6" id="KW-1185">Reference proteome</keyword>
<name>A0ABY7P6Q2_9ACTN</name>
<sequence>MKALHIITGLGVGGAEQQLRLLLRHLPIDCDVVTLTDPGPVADGLAADGVRVTHLGMTGNRDLAALPRLTRLIRRGRYDLVHTHLYRACLYGRIAARLAGVRAVVATEHSLGDTQMEGRPLTAGVRGLYLLGERLGRSTVAVSPTVAARLTRWGVPAPRVTVVPNGIDLARFAYDPAAGLRAREALGLPADAFVIGAIGRLTPGKRFDVLLHCLARLPEDCRLLLVGAGPEEPALRRTARAVGVSDRVVLAGERPYIADGSPGAPGGPDLPALASAMDVLAAPSAEEAFGLAVVEGLAAGLPVRYTSCPALEDLPPEAAPGAVRVPCDAGAYARALAGVRAAGPGPRTAPEAARHYCITRSAARLMDVYAAALTASHPAPTVEVPVHAPVEVPAQGPAQAPVPALIHVPVQQRAKSS</sequence>
<evidence type="ECO:0000313" key="6">
    <source>
        <dbReference type="Proteomes" id="UP001212326"/>
    </source>
</evidence>
<dbReference type="SUPFAM" id="SSF53756">
    <property type="entry name" value="UDP-Glycosyltransferase/glycogen phosphorylase"/>
    <property type="match status" value="1"/>
</dbReference>
<gene>
    <name evidence="5" type="ORF">O1G22_27270</name>
</gene>
<evidence type="ECO:0000256" key="1">
    <source>
        <dbReference type="ARBA" id="ARBA00021292"/>
    </source>
</evidence>
<dbReference type="RefSeq" id="WP_270083731.1">
    <property type="nucleotide sequence ID" value="NZ_CP115300.1"/>
</dbReference>
<dbReference type="InterPro" id="IPR028098">
    <property type="entry name" value="Glyco_trans_4-like_N"/>
</dbReference>
<dbReference type="PANTHER" id="PTHR12526">
    <property type="entry name" value="GLYCOSYLTRANSFERASE"/>
    <property type="match status" value="1"/>
</dbReference>
<dbReference type="EMBL" id="CP115300">
    <property type="protein sequence ID" value="WBO66245.1"/>
    <property type="molecule type" value="Genomic_DNA"/>
</dbReference>
<proteinExistence type="predicted"/>
<dbReference type="Proteomes" id="UP001212326">
    <property type="component" value="Chromosome"/>
</dbReference>
<dbReference type="GO" id="GO:0016757">
    <property type="term" value="F:glycosyltransferase activity"/>
    <property type="evidence" value="ECO:0007669"/>
    <property type="project" value="UniProtKB-KW"/>
</dbReference>
<evidence type="ECO:0000256" key="2">
    <source>
        <dbReference type="ARBA" id="ARBA00022676"/>
    </source>
</evidence>
<keyword evidence="3 5" id="KW-0808">Transferase</keyword>
<evidence type="ECO:0000256" key="3">
    <source>
        <dbReference type="ARBA" id="ARBA00022679"/>
    </source>
</evidence>
<dbReference type="Gene3D" id="3.40.50.2000">
    <property type="entry name" value="Glycogen Phosphorylase B"/>
    <property type="match status" value="2"/>
</dbReference>
<dbReference type="PANTHER" id="PTHR12526:SF635">
    <property type="entry name" value="GLYCOSYL TRANSFERASE GROUP 1"/>
    <property type="match status" value="1"/>
</dbReference>
<evidence type="ECO:0000259" key="4">
    <source>
        <dbReference type="Pfam" id="PF13439"/>
    </source>
</evidence>
<keyword evidence="2 5" id="KW-0328">Glycosyltransferase</keyword>
<evidence type="ECO:0000313" key="5">
    <source>
        <dbReference type="EMBL" id="WBO66245.1"/>
    </source>
</evidence>
<feature type="domain" description="Glycosyltransferase subfamily 4-like N-terminal" evidence="4">
    <location>
        <begin position="12"/>
        <end position="171"/>
    </location>
</feature>
<reference evidence="5 6" key="1">
    <citation type="submission" date="2022-12" db="EMBL/GenBank/DDBJ databases">
        <authorList>
            <person name="Mo P."/>
        </authorList>
    </citation>
    <scope>NUCLEOTIDE SEQUENCE [LARGE SCALE GENOMIC DNA]</scope>
    <source>
        <strain evidence="5 6">HUAS 2-6</strain>
    </source>
</reference>
<dbReference type="Pfam" id="PF13439">
    <property type="entry name" value="Glyco_transf_4"/>
    <property type="match status" value="1"/>
</dbReference>
<dbReference type="Pfam" id="PF13692">
    <property type="entry name" value="Glyco_trans_1_4"/>
    <property type="match status" value="1"/>
</dbReference>